<dbReference type="InterPro" id="IPR050863">
    <property type="entry name" value="CenT-Element_Derived"/>
</dbReference>
<organism evidence="4 5">
    <name type="scientific">Tegillarca granosa</name>
    <name type="common">Malaysian cockle</name>
    <name type="synonym">Anadara granosa</name>
    <dbReference type="NCBI Taxonomy" id="220873"/>
    <lineage>
        <taxon>Eukaryota</taxon>
        <taxon>Metazoa</taxon>
        <taxon>Spiralia</taxon>
        <taxon>Lophotrochozoa</taxon>
        <taxon>Mollusca</taxon>
        <taxon>Bivalvia</taxon>
        <taxon>Autobranchia</taxon>
        <taxon>Pteriomorphia</taxon>
        <taxon>Arcoida</taxon>
        <taxon>Arcoidea</taxon>
        <taxon>Arcidae</taxon>
        <taxon>Tegillarca</taxon>
    </lineage>
</organism>
<dbReference type="Proteomes" id="UP001217089">
    <property type="component" value="Unassembled WGS sequence"/>
</dbReference>
<keyword evidence="1" id="KW-0238">DNA-binding</keyword>
<sequence>MDTPKRKRLILDTNEKLKIIEFSTENPKISQQEITNHFCALWDIPVKRRTVGDIIANKTSITSDDIEGTSPRKRHRSAHHTDLESALFMWFTNARNNNIPVTDEILKTKANRWLCRFKSRHGISSHIISGESAGVDQTLITDVKGKAREIMGEYALNDSSSPSKSTDDERDEEDVESSPPPTHRQMKTFMIKAFKFFESSDLTEEDDINALTRLNK</sequence>
<dbReference type="PANTHER" id="PTHR19303:SF73">
    <property type="entry name" value="PROTEIN PDC2"/>
    <property type="match status" value="1"/>
</dbReference>
<dbReference type="Gene3D" id="1.10.10.60">
    <property type="entry name" value="Homeodomain-like"/>
    <property type="match status" value="2"/>
</dbReference>
<dbReference type="InterPro" id="IPR006600">
    <property type="entry name" value="HTH_CenpB_DNA-bd_dom"/>
</dbReference>
<dbReference type="EMBL" id="JARBDR010000777">
    <property type="protein sequence ID" value="KAJ8307614.1"/>
    <property type="molecule type" value="Genomic_DNA"/>
</dbReference>
<evidence type="ECO:0000256" key="1">
    <source>
        <dbReference type="ARBA" id="ARBA00023125"/>
    </source>
</evidence>
<comment type="caution">
    <text evidence="4">The sequence shown here is derived from an EMBL/GenBank/DDBJ whole genome shotgun (WGS) entry which is preliminary data.</text>
</comment>
<dbReference type="InterPro" id="IPR009057">
    <property type="entry name" value="Homeodomain-like_sf"/>
</dbReference>
<accession>A0ABQ9EQV4</accession>
<protein>
    <recommendedName>
        <fullName evidence="3">HTH CENPB-type domain-containing protein</fullName>
    </recommendedName>
</protein>
<evidence type="ECO:0000313" key="5">
    <source>
        <dbReference type="Proteomes" id="UP001217089"/>
    </source>
</evidence>
<dbReference type="Pfam" id="PF03221">
    <property type="entry name" value="HTH_Tnp_Tc5"/>
    <property type="match status" value="1"/>
</dbReference>
<keyword evidence="5" id="KW-1185">Reference proteome</keyword>
<evidence type="ECO:0000256" key="2">
    <source>
        <dbReference type="SAM" id="MobiDB-lite"/>
    </source>
</evidence>
<feature type="domain" description="HTH CENPB-type" evidence="3">
    <location>
        <begin position="82"/>
        <end position="125"/>
    </location>
</feature>
<gene>
    <name evidence="4" type="ORF">KUTeg_014836</name>
</gene>
<reference evidence="4 5" key="1">
    <citation type="submission" date="2022-12" db="EMBL/GenBank/DDBJ databases">
        <title>Chromosome-level genome of Tegillarca granosa.</title>
        <authorList>
            <person name="Kim J."/>
        </authorList>
    </citation>
    <scope>NUCLEOTIDE SEQUENCE [LARGE SCALE GENOMIC DNA]</scope>
    <source>
        <strain evidence="4">Teg-2019</strain>
        <tissue evidence="4">Adductor muscle</tissue>
    </source>
</reference>
<name>A0ABQ9EQV4_TEGGR</name>
<evidence type="ECO:0000313" key="4">
    <source>
        <dbReference type="EMBL" id="KAJ8307614.1"/>
    </source>
</evidence>
<dbReference type="SUPFAM" id="SSF46689">
    <property type="entry name" value="Homeodomain-like"/>
    <property type="match status" value="1"/>
</dbReference>
<feature type="region of interest" description="Disordered" evidence="2">
    <location>
        <begin position="152"/>
        <end position="186"/>
    </location>
</feature>
<dbReference type="PANTHER" id="PTHR19303">
    <property type="entry name" value="TRANSPOSON"/>
    <property type="match status" value="1"/>
</dbReference>
<evidence type="ECO:0000259" key="3">
    <source>
        <dbReference type="Pfam" id="PF03221"/>
    </source>
</evidence>
<proteinExistence type="predicted"/>